<dbReference type="AlphaFoldDB" id="A0A1A9V9B4"/>
<keyword evidence="1" id="KW-1133">Transmembrane helix</keyword>
<accession>A0A1A9V9B4</accession>
<keyword evidence="3" id="KW-1185">Reference proteome</keyword>
<protein>
    <submittedName>
        <fullName evidence="2">Uncharacterized protein</fullName>
    </submittedName>
</protein>
<dbReference type="Proteomes" id="UP000078200">
    <property type="component" value="Unassembled WGS sequence"/>
</dbReference>
<dbReference type="VEuPathDB" id="VectorBase:GAUT029986"/>
<keyword evidence="1" id="KW-0472">Membrane</keyword>
<reference evidence="2" key="1">
    <citation type="submission" date="2020-05" db="UniProtKB">
        <authorList>
            <consortium name="EnsemblMetazoa"/>
        </authorList>
    </citation>
    <scope>IDENTIFICATION</scope>
    <source>
        <strain evidence="2">TTRI</strain>
    </source>
</reference>
<sequence length="159" mass="17590">MDIFCSLKSSWSSVTTIEELLHAQPVIIVCLKSAKLARSLINNKKTAFWGFFTYLLTMTANSVVLCTPIAYTPLNALRKIKTGMQHCVKGYQVALNVWLEQENESLILFKSITLALVRSGRATLGQNASNFSLEFAAAAAYTGNSELAKKLNFLSFRSD</sequence>
<keyword evidence="1" id="KW-0812">Transmembrane</keyword>
<evidence type="ECO:0000313" key="3">
    <source>
        <dbReference type="Proteomes" id="UP000078200"/>
    </source>
</evidence>
<dbReference type="EnsemblMetazoa" id="GAUT029986-RA">
    <property type="protein sequence ID" value="GAUT029986-PA"/>
    <property type="gene ID" value="GAUT029986"/>
</dbReference>
<feature type="transmembrane region" description="Helical" evidence="1">
    <location>
        <begin position="48"/>
        <end position="71"/>
    </location>
</feature>
<name>A0A1A9V9B4_GLOAU</name>
<organism evidence="2 3">
    <name type="scientific">Glossina austeni</name>
    <name type="common">Savannah tsetse fly</name>
    <dbReference type="NCBI Taxonomy" id="7395"/>
    <lineage>
        <taxon>Eukaryota</taxon>
        <taxon>Metazoa</taxon>
        <taxon>Ecdysozoa</taxon>
        <taxon>Arthropoda</taxon>
        <taxon>Hexapoda</taxon>
        <taxon>Insecta</taxon>
        <taxon>Pterygota</taxon>
        <taxon>Neoptera</taxon>
        <taxon>Endopterygota</taxon>
        <taxon>Diptera</taxon>
        <taxon>Brachycera</taxon>
        <taxon>Muscomorpha</taxon>
        <taxon>Hippoboscoidea</taxon>
        <taxon>Glossinidae</taxon>
        <taxon>Glossina</taxon>
    </lineage>
</organism>
<evidence type="ECO:0000313" key="2">
    <source>
        <dbReference type="EnsemblMetazoa" id="GAUT029986-PA"/>
    </source>
</evidence>
<evidence type="ECO:0000256" key="1">
    <source>
        <dbReference type="SAM" id="Phobius"/>
    </source>
</evidence>
<proteinExistence type="predicted"/>